<dbReference type="AlphaFoldDB" id="A0AAD3T809"/>
<dbReference type="Proteomes" id="UP001279734">
    <property type="component" value="Unassembled WGS sequence"/>
</dbReference>
<evidence type="ECO:0000313" key="2">
    <source>
        <dbReference type="Proteomes" id="UP001279734"/>
    </source>
</evidence>
<keyword evidence="2" id="KW-1185">Reference proteome</keyword>
<protein>
    <submittedName>
        <fullName evidence="1">Uncharacterized protein</fullName>
    </submittedName>
</protein>
<evidence type="ECO:0000313" key="1">
    <source>
        <dbReference type="EMBL" id="GMH24414.1"/>
    </source>
</evidence>
<comment type="caution">
    <text evidence="1">The sequence shown here is derived from an EMBL/GenBank/DDBJ whole genome shotgun (WGS) entry which is preliminary data.</text>
</comment>
<proteinExistence type="predicted"/>
<accession>A0AAD3T809</accession>
<reference evidence="1" key="1">
    <citation type="submission" date="2023-05" db="EMBL/GenBank/DDBJ databases">
        <title>Nepenthes gracilis genome sequencing.</title>
        <authorList>
            <person name="Fukushima K."/>
        </authorList>
    </citation>
    <scope>NUCLEOTIDE SEQUENCE</scope>
    <source>
        <strain evidence="1">SING2019-196</strain>
    </source>
</reference>
<gene>
    <name evidence="1" type="ORF">Nepgr_026257</name>
</gene>
<name>A0AAD3T809_NEPGR</name>
<organism evidence="1 2">
    <name type="scientific">Nepenthes gracilis</name>
    <name type="common">Slender pitcher plant</name>
    <dbReference type="NCBI Taxonomy" id="150966"/>
    <lineage>
        <taxon>Eukaryota</taxon>
        <taxon>Viridiplantae</taxon>
        <taxon>Streptophyta</taxon>
        <taxon>Embryophyta</taxon>
        <taxon>Tracheophyta</taxon>
        <taxon>Spermatophyta</taxon>
        <taxon>Magnoliopsida</taxon>
        <taxon>eudicotyledons</taxon>
        <taxon>Gunneridae</taxon>
        <taxon>Pentapetalae</taxon>
        <taxon>Caryophyllales</taxon>
        <taxon>Nepenthaceae</taxon>
        <taxon>Nepenthes</taxon>
    </lineage>
</organism>
<sequence>MQCSNSKLPADWHVRVVSCLSIVYISTQGQNTSEPPNELTKYLTTSLSSITVAVLLNSELIWMEENHCGPLKFELHGWISAPVLRALKEEEVLKLLVEGLILSVSLMAMVMVLSVGNHSHEEVLTVQPNFWEQSKSLAAAQLIKCIKRTNTF</sequence>
<dbReference type="EMBL" id="BSYO01000028">
    <property type="protein sequence ID" value="GMH24414.1"/>
    <property type="molecule type" value="Genomic_DNA"/>
</dbReference>